<gene>
    <name evidence="1" type="ORF">H4W80_005026</name>
</gene>
<organism evidence="1 2">
    <name type="scientific">Nonomuraea angiospora</name>
    <dbReference type="NCBI Taxonomy" id="46172"/>
    <lineage>
        <taxon>Bacteria</taxon>
        <taxon>Bacillati</taxon>
        <taxon>Actinomycetota</taxon>
        <taxon>Actinomycetes</taxon>
        <taxon>Streptosporangiales</taxon>
        <taxon>Streptosporangiaceae</taxon>
        <taxon>Nonomuraea</taxon>
    </lineage>
</organism>
<proteinExistence type="predicted"/>
<dbReference type="RefSeq" id="WP_192787279.1">
    <property type="nucleotide sequence ID" value="NZ_JADBEK010000001.1"/>
</dbReference>
<name>A0ABR9M2Q3_9ACTN</name>
<evidence type="ECO:0000313" key="2">
    <source>
        <dbReference type="Proteomes" id="UP000633509"/>
    </source>
</evidence>
<protein>
    <submittedName>
        <fullName evidence="1">Uncharacterized protein</fullName>
    </submittedName>
</protein>
<dbReference type="EMBL" id="JADBEK010000001">
    <property type="protein sequence ID" value="MBE1586768.1"/>
    <property type="molecule type" value="Genomic_DNA"/>
</dbReference>
<dbReference type="Proteomes" id="UP000633509">
    <property type="component" value="Unassembled WGS sequence"/>
</dbReference>
<evidence type="ECO:0000313" key="1">
    <source>
        <dbReference type="EMBL" id="MBE1586768.1"/>
    </source>
</evidence>
<accession>A0ABR9M2Q3</accession>
<keyword evidence="2" id="KW-1185">Reference proteome</keyword>
<sequence length="90" mass="9818">MTYADEDRAGPAIETSVRKLLDIANGNIDPIISAKESGVTTSLAIICTRRSTYRRTCTAARSACEAIRKMIPRMSLISVEARVRTQLCAS</sequence>
<reference evidence="1 2" key="1">
    <citation type="submission" date="2020-10" db="EMBL/GenBank/DDBJ databases">
        <title>Sequencing the genomes of 1000 actinobacteria strains.</title>
        <authorList>
            <person name="Klenk H.-P."/>
        </authorList>
    </citation>
    <scope>NUCLEOTIDE SEQUENCE [LARGE SCALE GENOMIC DNA]</scope>
    <source>
        <strain evidence="1 2">DSM 43173</strain>
    </source>
</reference>
<comment type="caution">
    <text evidence="1">The sequence shown here is derived from an EMBL/GenBank/DDBJ whole genome shotgun (WGS) entry which is preliminary data.</text>
</comment>